<feature type="compositionally biased region" description="Low complexity" evidence="12">
    <location>
        <begin position="331"/>
        <end position="340"/>
    </location>
</feature>
<dbReference type="AlphaFoldDB" id="A0A914XD29"/>
<keyword evidence="10" id="KW-0449">Lipoprotein</keyword>
<dbReference type="Proteomes" id="UP000887566">
    <property type="component" value="Unplaced"/>
</dbReference>
<dbReference type="GO" id="GO:1905475">
    <property type="term" value="P:regulation of protein localization to membrane"/>
    <property type="evidence" value="ECO:0007669"/>
    <property type="project" value="TreeGrafter"/>
</dbReference>
<proteinExistence type="inferred from homology"/>
<evidence type="ECO:0000256" key="4">
    <source>
        <dbReference type="ARBA" id="ARBA00022622"/>
    </source>
</evidence>
<evidence type="ECO:0000256" key="8">
    <source>
        <dbReference type="ARBA" id="ARBA00023180"/>
    </source>
</evidence>
<sequence length="505" mass="55914">MLTSRHRRPLVSALVGHPARLTLSKETRPIACRRFAGGIDRSITARRRASPHTHRLTDRSDSGKRLMWGHRSRSDDGYANLLMVGPIGPHNAPRLKRARRRRSGRIKRTARGGLRRRRRRVFMHALINLLDRLKGPYNLENVINPMNVQISEAIMIFQERGQNISTKVMENCFDFAPNPSSRVKRGAMRRHKSHELSLDELQYGSNRVASAANSPASSLERMALELREKVANVKGFWRSLSYSLCNDQSVATPADEENNCWNGTKKAKYSVPLVGDGLANQGSNPEVAVSESAGMVTDQILRLRMDTSRLVRAYEGRSIDWESTASDQNRPRPAVVVTPRTVDDEDDDDDDDDEPEMSGSGDGGEKSIAKINDFPPHQSPKGMGVPKAVADNSDDEELVVEEGSGSGDFVEPPAPPVVSTKGSDRANGMRERPIDLSEPSTTPRTVPPPKFQLPDVGTDFNDVTEDFEIAVASERPPTKSCANFGPSLVLLFLITLTATARIRIR</sequence>
<feature type="compositionally biased region" description="Acidic residues" evidence="12">
    <location>
        <begin position="343"/>
        <end position="356"/>
    </location>
</feature>
<dbReference type="InterPro" id="IPR001863">
    <property type="entry name" value="Glypican"/>
</dbReference>
<dbReference type="Pfam" id="PF01153">
    <property type="entry name" value="Glypican"/>
    <property type="match status" value="1"/>
</dbReference>
<dbReference type="GO" id="GO:0009986">
    <property type="term" value="C:cell surface"/>
    <property type="evidence" value="ECO:0007669"/>
    <property type="project" value="TreeGrafter"/>
</dbReference>
<evidence type="ECO:0000256" key="7">
    <source>
        <dbReference type="ARBA" id="ARBA00023136"/>
    </source>
</evidence>
<keyword evidence="13" id="KW-1185">Reference proteome</keyword>
<keyword evidence="7" id="KW-0472">Membrane</keyword>
<dbReference type="PANTHER" id="PTHR10822:SF29">
    <property type="entry name" value="DIVISION ABNORMALLY DELAYED PROTEIN"/>
    <property type="match status" value="1"/>
</dbReference>
<reference evidence="14" key="1">
    <citation type="submission" date="2022-11" db="UniProtKB">
        <authorList>
            <consortium name="WormBaseParasite"/>
        </authorList>
    </citation>
    <scope>IDENTIFICATION</scope>
</reference>
<name>A0A914XD29_9BILA</name>
<dbReference type="WBParaSite" id="PSAMB.scaffold792size41295.g8923.t1">
    <property type="protein sequence ID" value="PSAMB.scaffold792size41295.g8923.t1"/>
    <property type="gene ID" value="PSAMB.scaffold792size41295.g8923"/>
</dbReference>
<feature type="region of interest" description="Disordered" evidence="12">
    <location>
        <begin position="323"/>
        <end position="459"/>
    </location>
</feature>
<evidence type="ECO:0000256" key="6">
    <source>
        <dbReference type="ARBA" id="ARBA00022974"/>
    </source>
</evidence>
<keyword evidence="6" id="KW-0654">Proteoglycan</keyword>
<keyword evidence="8" id="KW-0325">Glycoprotein</keyword>
<feature type="compositionally biased region" description="Basic and acidic residues" evidence="12">
    <location>
        <begin position="422"/>
        <end position="435"/>
    </location>
</feature>
<keyword evidence="5" id="KW-0732">Signal</keyword>
<evidence type="ECO:0000256" key="1">
    <source>
        <dbReference type="ARBA" id="ARBA00004609"/>
    </source>
</evidence>
<evidence type="ECO:0000256" key="3">
    <source>
        <dbReference type="ARBA" id="ARBA00022475"/>
    </source>
</evidence>
<accession>A0A914XD29</accession>
<comment type="similarity">
    <text evidence="2 11">Belongs to the glypican family.</text>
</comment>
<dbReference type="GO" id="GO:0016477">
    <property type="term" value="P:cell migration"/>
    <property type="evidence" value="ECO:0007669"/>
    <property type="project" value="TreeGrafter"/>
</dbReference>
<protein>
    <submittedName>
        <fullName evidence="14">Uncharacterized protein</fullName>
    </submittedName>
</protein>
<evidence type="ECO:0000256" key="11">
    <source>
        <dbReference type="RuleBase" id="RU003518"/>
    </source>
</evidence>
<evidence type="ECO:0000256" key="2">
    <source>
        <dbReference type="ARBA" id="ARBA00010260"/>
    </source>
</evidence>
<keyword evidence="3" id="KW-1003">Cell membrane</keyword>
<keyword evidence="9" id="KW-0357">Heparan sulfate</keyword>
<dbReference type="GO" id="GO:0005576">
    <property type="term" value="C:extracellular region"/>
    <property type="evidence" value="ECO:0007669"/>
    <property type="project" value="TreeGrafter"/>
</dbReference>
<organism evidence="13 14">
    <name type="scientific">Plectus sambesii</name>
    <dbReference type="NCBI Taxonomy" id="2011161"/>
    <lineage>
        <taxon>Eukaryota</taxon>
        <taxon>Metazoa</taxon>
        <taxon>Ecdysozoa</taxon>
        <taxon>Nematoda</taxon>
        <taxon>Chromadorea</taxon>
        <taxon>Plectida</taxon>
        <taxon>Plectina</taxon>
        <taxon>Plectoidea</taxon>
        <taxon>Plectidae</taxon>
        <taxon>Plectus</taxon>
    </lineage>
</organism>
<comment type="subcellular location">
    <subcellularLocation>
        <location evidence="1">Cell membrane</location>
        <topology evidence="1">Lipid-anchor</topology>
        <topology evidence="1">GPI-anchor</topology>
    </subcellularLocation>
</comment>
<evidence type="ECO:0000256" key="9">
    <source>
        <dbReference type="ARBA" id="ARBA00023207"/>
    </source>
</evidence>
<evidence type="ECO:0000313" key="13">
    <source>
        <dbReference type="Proteomes" id="UP000887566"/>
    </source>
</evidence>
<keyword evidence="4" id="KW-0336">GPI-anchor</keyword>
<evidence type="ECO:0000256" key="12">
    <source>
        <dbReference type="SAM" id="MobiDB-lite"/>
    </source>
</evidence>
<dbReference type="GO" id="GO:0009966">
    <property type="term" value="P:regulation of signal transduction"/>
    <property type="evidence" value="ECO:0007669"/>
    <property type="project" value="InterPro"/>
</dbReference>
<dbReference type="GO" id="GO:0098552">
    <property type="term" value="C:side of membrane"/>
    <property type="evidence" value="ECO:0007669"/>
    <property type="project" value="UniProtKB-KW"/>
</dbReference>
<evidence type="ECO:0000313" key="14">
    <source>
        <dbReference type="WBParaSite" id="PSAMB.scaffold792size41295.g8923.t1"/>
    </source>
</evidence>
<evidence type="ECO:0000256" key="10">
    <source>
        <dbReference type="ARBA" id="ARBA00023288"/>
    </source>
</evidence>
<dbReference type="GO" id="GO:0005886">
    <property type="term" value="C:plasma membrane"/>
    <property type="evidence" value="ECO:0007669"/>
    <property type="project" value="UniProtKB-SubCell"/>
</dbReference>
<evidence type="ECO:0000256" key="5">
    <source>
        <dbReference type="ARBA" id="ARBA00022729"/>
    </source>
</evidence>
<dbReference type="PANTHER" id="PTHR10822">
    <property type="entry name" value="GLYPICAN"/>
    <property type="match status" value="1"/>
</dbReference>